<accession>A0A1C3WLR3</accession>
<gene>
    <name evidence="2" type="ORF">GA0061098_1008214</name>
</gene>
<sequence length="59" mass="6807">MDAGKFFWGVVLTILFLCLLVAFIRSVFRSRGVKYNWLGVLLSFSTIGLAIYLVFFRQL</sequence>
<reference evidence="3" key="1">
    <citation type="submission" date="2016-08" db="EMBL/GenBank/DDBJ databases">
        <authorList>
            <person name="Varghese N."/>
            <person name="Submissions Spin"/>
        </authorList>
    </citation>
    <scope>NUCLEOTIDE SEQUENCE [LARGE SCALE GENOMIC DNA]</scope>
    <source>
        <strain evidence="3">ERR11</strain>
    </source>
</reference>
<dbReference type="EMBL" id="FMAI01000008">
    <property type="protein sequence ID" value="SCB40977.1"/>
    <property type="molecule type" value="Genomic_DNA"/>
</dbReference>
<keyword evidence="1" id="KW-0472">Membrane</keyword>
<feature type="transmembrane region" description="Helical" evidence="1">
    <location>
        <begin position="6"/>
        <end position="28"/>
    </location>
</feature>
<dbReference type="Proteomes" id="UP000199184">
    <property type="component" value="Unassembled WGS sequence"/>
</dbReference>
<proteinExistence type="predicted"/>
<protein>
    <submittedName>
        <fullName evidence="2">Uncharacterized protein</fullName>
    </submittedName>
</protein>
<organism evidence="2 3">
    <name type="scientific">Bradyrhizobium shewense</name>
    <dbReference type="NCBI Taxonomy" id="1761772"/>
    <lineage>
        <taxon>Bacteria</taxon>
        <taxon>Pseudomonadati</taxon>
        <taxon>Pseudomonadota</taxon>
        <taxon>Alphaproteobacteria</taxon>
        <taxon>Hyphomicrobiales</taxon>
        <taxon>Nitrobacteraceae</taxon>
        <taxon>Bradyrhizobium</taxon>
    </lineage>
</organism>
<evidence type="ECO:0000313" key="2">
    <source>
        <dbReference type="EMBL" id="SCB40977.1"/>
    </source>
</evidence>
<evidence type="ECO:0000256" key="1">
    <source>
        <dbReference type="SAM" id="Phobius"/>
    </source>
</evidence>
<keyword evidence="1" id="KW-1133">Transmembrane helix</keyword>
<feature type="transmembrane region" description="Helical" evidence="1">
    <location>
        <begin position="35"/>
        <end position="55"/>
    </location>
</feature>
<keyword evidence="3" id="KW-1185">Reference proteome</keyword>
<keyword evidence="1" id="KW-0812">Transmembrane</keyword>
<dbReference type="AlphaFoldDB" id="A0A1C3WLR3"/>
<evidence type="ECO:0000313" key="3">
    <source>
        <dbReference type="Proteomes" id="UP000199184"/>
    </source>
</evidence>
<name>A0A1C3WLR3_9BRAD</name>
<dbReference type="RefSeq" id="WP_091958475.1">
    <property type="nucleotide sequence ID" value="NZ_FMAI01000008.1"/>
</dbReference>